<keyword evidence="1" id="KW-0472">Membrane</keyword>
<dbReference type="OrthoDB" id="2083198at2"/>
<name>A0A0G3EMP4_9BURK</name>
<feature type="transmembrane region" description="Helical" evidence="1">
    <location>
        <begin position="20"/>
        <end position="38"/>
    </location>
</feature>
<dbReference type="KEGG" id="ptx:ABW99_09115"/>
<proteinExistence type="predicted"/>
<dbReference type="AlphaFoldDB" id="A0A0G3EMP4"/>
<reference evidence="3" key="1">
    <citation type="submission" date="2015-06" db="EMBL/GenBank/DDBJ databases">
        <authorList>
            <person name="Lim Y.L."/>
            <person name="Ee R."/>
            <person name="Yong D."/>
            <person name="How K.Y."/>
            <person name="Yin W.F."/>
            <person name="Chan K.G."/>
        </authorList>
    </citation>
    <scope>NUCLEOTIDE SEQUENCE [LARGE SCALE GENOMIC DNA]</scope>
    <source>
        <strain evidence="3">DSM 25325</strain>
    </source>
</reference>
<evidence type="ECO:0000256" key="1">
    <source>
        <dbReference type="SAM" id="Phobius"/>
    </source>
</evidence>
<evidence type="ECO:0000313" key="2">
    <source>
        <dbReference type="EMBL" id="AKJ68353.1"/>
    </source>
</evidence>
<keyword evidence="1" id="KW-0812">Transmembrane</keyword>
<feature type="transmembrane region" description="Helical" evidence="1">
    <location>
        <begin position="166"/>
        <end position="186"/>
    </location>
</feature>
<sequence length="268" mass="29515">MALGALIEQIRDPYQQKARVFPGLLTVLPLCVPLLWLLGPHNPLLTALLTLLTSCGAIYGLASVARGRGKRLEEKLLLRWGGMPTTILLRHRDTFLDDYTKNRYRAAIKAKLGVDLPTAQDEAQDPAAADRLYSGVTRHLRELTRGKEHSLLLKENIAYGFHRNMLAMKPLGVSTSLVGIAVGLFLSETLQFSPFRIHPGKLLSPGAVGGITLFVATAVLISWMYFTEAHLKRIGYVYAERLFESIAGLQSRRARSKATAPAAKSTEV</sequence>
<accession>A0A0G3EMP4</accession>
<dbReference type="Proteomes" id="UP000036700">
    <property type="component" value="Chromosome"/>
</dbReference>
<dbReference type="EMBL" id="CP011568">
    <property type="protein sequence ID" value="AKJ68353.1"/>
    <property type="molecule type" value="Genomic_DNA"/>
</dbReference>
<dbReference type="PATRIC" id="fig|445709.3.peg.1949"/>
<keyword evidence="3" id="KW-1185">Reference proteome</keyword>
<keyword evidence="1" id="KW-1133">Transmembrane helix</keyword>
<feature type="transmembrane region" description="Helical" evidence="1">
    <location>
        <begin position="44"/>
        <end position="65"/>
    </location>
</feature>
<evidence type="ECO:0000313" key="3">
    <source>
        <dbReference type="Proteomes" id="UP000036700"/>
    </source>
</evidence>
<protein>
    <submittedName>
        <fullName evidence="2">Uncharacterized protein</fullName>
    </submittedName>
</protein>
<gene>
    <name evidence="2" type="ORF">ABW99_09115</name>
</gene>
<organism evidence="2 3">
    <name type="scientific">Pandoraea thiooxydans</name>
    <dbReference type="NCBI Taxonomy" id="445709"/>
    <lineage>
        <taxon>Bacteria</taxon>
        <taxon>Pseudomonadati</taxon>
        <taxon>Pseudomonadota</taxon>
        <taxon>Betaproteobacteria</taxon>
        <taxon>Burkholderiales</taxon>
        <taxon>Burkholderiaceae</taxon>
        <taxon>Pandoraea</taxon>
    </lineage>
</organism>
<feature type="transmembrane region" description="Helical" evidence="1">
    <location>
        <begin position="206"/>
        <end position="226"/>
    </location>
</feature>